<feature type="domain" description="C2H2-type" evidence="14">
    <location>
        <begin position="327"/>
        <end position="354"/>
    </location>
</feature>
<dbReference type="SMART" id="SM00868">
    <property type="entry name" value="zf-AD"/>
    <property type="match status" value="2"/>
</dbReference>
<evidence type="ECO:0000259" key="14">
    <source>
        <dbReference type="PROSITE" id="PS50157"/>
    </source>
</evidence>
<evidence type="ECO:0000256" key="2">
    <source>
        <dbReference type="ARBA" id="ARBA00006991"/>
    </source>
</evidence>
<evidence type="ECO:0000256" key="10">
    <source>
        <dbReference type="ARBA" id="ARBA00023242"/>
    </source>
</evidence>
<keyword evidence="17" id="KW-1185">Reference proteome</keyword>
<dbReference type="Pfam" id="PF07776">
    <property type="entry name" value="zf-AD"/>
    <property type="match status" value="1"/>
</dbReference>
<feature type="domain" description="C2H2-type" evidence="14">
    <location>
        <begin position="186"/>
        <end position="213"/>
    </location>
</feature>
<feature type="region of interest" description="Disordered" evidence="13">
    <location>
        <begin position="108"/>
        <end position="153"/>
    </location>
</feature>
<dbReference type="GO" id="GO:0005634">
    <property type="term" value="C:nucleus"/>
    <property type="evidence" value="ECO:0007669"/>
    <property type="project" value="UniProtKB-SubCell"/>
</dbReference>
<dbReference type="SUPFAM" id="SSF57716">
    <property type="entry name" value="Glucocorticoid receptor-like (DNA-binding domain)"/>
    <property type="match status" value="1"/>
</dbReference>
<reference evidence="16 17" key="1">
    <citation type="journal article" date="2007" name="Nature">
        <title>Evolution of genes and genomes on the Drosophila phylogeny.</title>
        <authorList>
            <consortium name="Drosophila 12 Genomes Consortium"/>
            <person name="Clark A.G."/>
            <person name="Eisen M.B."/>
            <person name="Smith D.R."/>
            <person name="Bergman C.M."/>
            <person name="Oliver B."/>
            <person name="Markow T.A."/>
            <person name="Kaufman T.C."/>
            <person name="Kellis M."/>
            <person name="Gelbart W."/>
            <person name="Iyer V.N."/>
            <person name="Pollard D.A."/>
            <person name="Sackton T.B."/>
            <person name="Larracuente A.M."/>
            <person name="Singh N.D."/>
            <person name="Abad J.P."/>
            <person name="Abt D.N."/>
            <person name="Adryan B."/>
            <person name="Aguade M."/>
            <person name="Akashi H."/>
            <person name="Anderson W.W."/>
            <person name="Aquadro C.F."/>
            <person name="Ardell D.H."/>
            <person name="Arguello R."/>
            <person name="Artieri C.G."/>
            <person name="Barbash D.A."/>
            <person name="Barker D."/>
            <person name="Barsanti P."/>
            <person name="Batterham P."/>
            <person name="Batzoglou S."/>
            <person name="Begun D."/>
            <person name="Bhutkar A."/>
            <person name="Blanco E."/>
            <person name="Bosak S.A."/>
            <person name="Bradley R.K."/>
            <person name="Brand A.D."/>
            <person name="Brent M.R."/>
            <person name="Brooks A.N."/>
            <person name="Brown R.H."/>
            <person name="Butlin R.K."/>
            <person name="Caggese C."/>
            <person name="Calvi B.R."/>
            <person name="Bernardo de Carvalho A."/>
            <person name="Caspi A."/>
            <person name="Castrezana S."/>
            <person name="Celniker S.E."/>
            <person name="Chang J.L."/>
            <person name="Chapple C."/>
            <person name="Chatterji S."/>
            <person name="Chinwalla A."/>
            <person name="Civetta A."/>
            <person name="Clifton S.W."/>
            <person name="Comeron J.M."/>
            <person name="Costello J.C."/>
            <person name="Coyne J.A."/>
            <person name="Daub J."/>
            <person name="David R.G."/>
            <person name="Delcher A.L."/>
            <person name="Delehaunty K."/>
            <person name="Do C.B."/>
            <person name="Ebling H."/>
            <person name="Edwards K."/>
            <person name="Eickbush T."/>
            <person name="Evans J.D."/>
            <person name="Filipski A."/>
            <person name="Findeiss S."/>
            <person name="Freyhult E."/>
            <person name="Fulton L."/>
            <person name="Fulton R."/>
            <person name="Garcia A.C."/>
            <person name="Gardiner A."/>
            <person name="Garfield D.A."/>
            <person name="Garvin B.E."/>
            <person name="Gibson G."/>
            <person name="Gilbert D."/>
            <person name="Gnerre S."/>
            <person name="Godfrey J."/>
            <person name="Good R."/>
            <person name="Gotea V."/>
            <person name="Gravely B."/>
            <person name="Greenberg A.J."/>
            <person name="Griffiths-Jones S."/>
            <person name="Gross S."/>
            <person name="Guigo R."/>
            <person name="Gustafson E.A."/>
            <person name="Haerty W."/>
            <person name="Hahn M.W."/>
            <person name="Halligan D.L."/>
            <person name="Halpern A.L."/>
            <person name="Halter G.M."/>
            <person name="Han M.V."/>
            <person name="Heger A."/>
            <person name="Hillier L."/>
            <person name="Hinrichs A.S."/>
            <person name="Holmes I."/>
            <person name="Hoskins R.A."/>
            <person name="Hubisz M.J."/>
            <person name="Hultmark D."/>
            <person name="Huntley M.A."/>
            <person name="Jaffe D.B."/>
            <person name="Jagadeeshan S."/>
            <person name="Jeck W.R."/>
            <person name="Johnson J."/>
            <person name="Jones C.D."/>
            <person name="Jordan W.C."/>
            <person name="Karpen G.H."/>
            <person name="Kataoka E."/>
            <person name="Keightley P.D."/>
            <person name="Kheradpour P."/>
            <person name="Kirkness E.F."/>
            <person name="Koerich L.B."/>
            <person name="Kristiansen K."/>
            <person name="Kudrna D."/>
            <person name="Kulathinal R.J."/>
            <person name="Kumar S."/>
            <person name="Kwok R."/>
            <person name="Lander E."/>
            <person name="Langley C.H."/>
            <person name="Lapoint R."/>
            <person name="Lazzaro B.P."/>
            <person name="Lee S.J."/>
            <person name="Levesque L."/>
            <person name="Li R."/>
            <person name="Lin C.F."/>
            <person name="Lin M.F."/>
            <person name="Lindblad-Toh K."/>
            <person name="Llopart A."/>
            <person name="Long M."/>
            <person name="Low L."/>
            <person name="Lozovsky E."/>
            <person name="Lu J."/>
            <person name="Luo M."/>
            <person name="Machado C.A."/>
            <person name="Makalowski W."/>
            <person name="Marzo M."/>
            <person name="Matsuda M."/>
            <person name="Matzkin L."/>
            <person name="McAllister B."/>
            <person name="McBride C.S."/>
            <person name="McKernan B."/>
            <person name="McKernan K."/>
            <person name="Mendez-Lago M."/>
            <person name="Minx P."/>
            <person name="Mollenhauer M.U."/>
            <person name="Montooth K."/>
            <person name="Mount S.M."/>
            <person name="Mu X."/>
            <person name="Myers E."/>
            <person name="Negre B."/>
            <person name="Newfeld S."/>
            <person name="Nielsen R."/>
            <person name="Noor M.A."/>
            <person name="O'Grady P."/>
            <person name="Pachter L."/>
            <person name="Papaceit M."/>
            <person name="Parisi M.J."/>
            <person name="Parisi M."/>
            <person name="Parts L."/>
            <person name="Pedersen J.S."/>
            <person name="Pesole G."/>
            <person name="Phillippy A.M."/>
            <person name="Ponting C.P."/>
            <person name="Pop M."/>
            <person name="Porcelli D."/>
            <person name="Powell J.R."/>
            <person name="Prohaska S."/>
            <person name="Pruitt K."/>
            <person name="Puig M."/>
            <person name="Quesneville H."/>
            <person name="Ram K.R."/>
            <person name="Rand D."/>
            <person name="Rasmussen M.D."/>
            <person name="Reed L.K."/>
            <person name="Reenan R."/>
            <person name="Reily A."/>
            <person name="Remington K.A."/>
            <person name="Rieger T.T."/>
            <person name="Ritchie M.G."/>
            <person name="Robin C."/>
            <person name="Rogers Y.H."/>
            <person name="Rohde C."/>
            <person name="Rozas J."/>
            <person name="Rubenfield M.J."/>
            <person name="Ruiz A."/>
            <person name="Russo S."/>
            <person name="Salzberg S.L."/>
            <person name="Sanchez-Gracia A."/>
            <person name="Saranga D.J."/>
            <person name="Sato H."/>
            <person name="Schaeffer S.W."/>
            <person name="Schatz M.C."/>
            <person name="Schlenke T."/>
            <person name="Schwartz R."/>
            <person name="Segarra C."/>
            <person name="Singh R.S."/>
            <person name="Sirot L."/>
            <person name="Sirota M."/>
            <person name="Sisneros N.B."/>
            <person name="Smith C.D."/>
            <person name="Smith T.F."/>
            <person name="Spieth J."/>
            <person name="Stage D.E."/>
            <person name="Stark A."/>
            <person name="Stephan W."/>
            <person name="Strausberg R.L."/>
            <person name="Strempel S."/>
            <person name="Sturgill D."/>
            <person name="Sutton G."/>
            <person name="Sutton G.G."/>
            <person name="Tao W."/>
            <person name="Teichmann S."/>
            <person name="Tobari Y.N."/>
            <person name="Tomimura Y."/>
            <person name="Tsolas J.M."/>
            <person name="Valente V.L."/>
            <person name="Venter E."/>
            <person name="Venter J.C."/>
            <person name="Vicario S."/>
            <person name="Vieira F.G."/>
            <person name="Vilella A.J."/>
            <person name="Villasante A."/>
            <person name="Walenz B."/>
            <person name="Wang J."/>
            <person name="Wasserman M."/>
            <person name="Watts T."/>
            <person name="Wilson D."/>
            <person name="Wilson R.K."/>
            <person name="Wing R.A."/>
            <person name="Wolfner M.F."/>
            <person name="Wong A."/>
            <person name="Wong G.K."/>
            <person name="Wu C.I."/>
            <person name="Wu G."/>
            <person name="Yamamoto D."/>
            <person name="Yang H.P."/>
            <person name="Yang S.P."/>
            <person name="Yorke J.A."/>
            <person name="Yoshida K."/>
            <person name="Zdobnov E."/>
            <person name="Zhang P."/>
            <person name="Zhang Y."/>
            <person name="Zimin A.V."/>
            <person name="Baldwin J."/>
            <person name="Abdouelleil A."/>
            <person name="Abdulkadir J."/>
            <person name="Abebe A."/>
            <person name="Abera B."/>
            <person name="Abreu J."/>
            <person name="Acer S.C."/>
            <person name="Aftuck L."/>
            <person name="Alexander A."/>
            <person name="An P."/>
            <person name="Anderson E."/>
            <person name="Anderson S."/>
            <person name="Arachi H."/>
            <person name="Azer M."/>
            <person name="Bachantsang P."/>
            <person name="Barry A."/>
            <person name="Bayul T."/>
            <person name="Berlin A."/>
            <person name="Bessette D."/>
            <person name="Bloom T."/>
            <person name="Blye J."/>
            <person name="Boguslavskiy L."/>
            <person name="Bonnet C."/>
            <person name="Boukhgalter B."/>
            <person name="Bourzgui I."/>
            <person name="Brown A."/>
            <person name="Cahill P."/>
            <person name="Channer S."/>
            <person name="Cheshatsang Y."/>
            <person name="Chuda L."/>
            <person name="Citroen M."/>
            <person name="Collymore A."/>
            <person name="Cooke P."/>
            <person name="Costello M."/>
            <person name="D'Aco K."/>
            <person name="Daza R."/>
            <person name="De Haan G."/>
            <person name="DeGray S."/>
            <person name="DeMaso C."/>
            <person name="Dhargay N."/>
            <person name="Dooley K."/>
            <person name="Dooley E."/>
            <person name="Doricent M."/>
            <person name="Dorje P."/>
            <person name="Dorjee K."/>
            <person name="Dupes A."/>
            <person name="Elong R."/>
            <person name="Falk J."/>
            <person name="Farina A."/>
            <person name="Faro S."/>
            <person name="Ferguson D."/>
            <person name="Fisher S."/>
            <person name="Foley C.D."/>
            <person name="Franke A."/>
            <person name="Friedrich D."/>
            <person name="Gadbois L."/>
            <person name="Gearin G."/>
            <person name="Gearin C.R."/>
            <person name="Giannoukos G."/>
            <person name="Goode T."/>
            <person name="Graham J."/>
            <person name="Grandbois E."/>
            <person name="Grewal S."/>
            <person name="Gyaltsen K."/>
            <person name="Hafez N."/>
            <person name="Hagos B."/>
            <person name="Hall J."/>
            <person name="Henson C."/>
            <person name="Hollinger A."/>
            <person name="Honan T."/>
            <person name="Huard M.D."/>
            <person name="Hughes L."/>
            <person name="Hurhula B."/>
            <person name="Husby M.E."/>
            <person name="Kamat A."/>
            <person name="Kanga B."/>
            <person name="Kashin S."/>
            <person name="Khazanovich D."/>
            <person name="Kisner P."/>
            <person name="Lance K."/>
            <person name="Lara M."/>
            <person name="Lee W."/>
            <person name="Lennon N."/>
            <person name="Letendre F."/>
            <person name="LeVine R."/>
            <person name="Lipovsky A."/>
            <person name="Liu X."/>
            <person name="Liu J."/>
            <person name="Liu S."/>
            <person name="Lokyitsang T."/>
            <person name="Lokyitsang Y."/>
            <person name="Lubonja R."/>
            <person name="Lui A."/>
            <person name="MacDonald P."/>
            <person name="Magnisalis V."/>
            <person name="Maru K."/>
            <person name="Matthews C."/>
            <person name="McCusker W."/>
            <person name="McDonough S."/>
            <person name="Mehta T."/>
            <person name="Meldrim J."/>
            <person name="Meneus L."/>
            <person name="Mihai O."/>
            <person name="Mihalev A."/>
            <person name="Mihova T."/>
            <person name="Mittelman R."/>
            <person name="Mlenga V."/>
            <person name="Montmayeur A."/>
            <person name="Mulrain L."/>
            <person name="Navidi A."/>
            <person name="Naylor J."/>
            <person name="Negash T."/>
            <person name="Nguyen T."/>
            <person name="Nguyen N."/>
            <person name="Nicol R."/>
            <person name="Norbu C."/>
            <person name="Norbu N."/>
            <person name="Novod N."/>
            <person name="O'Neill B."/>
            <person name="Osman S."/>
            <person name="Markiewicz E."/>
            <person name="Oyono O.L."/>
            <person name="Patti C."/>
            <person name="Phunkhang P."/>
            <person name="Pierre F."/>
            <person name="Priest M."/>
            <person name="Raghuraman S."/>
            <person name="Rege F."/>
            <person name="Reyes R."/>
            <person name="Rise C."/>
            <person name="Rogov P."/>
            <person name="Ross K."/>
            <person name="Ryan E."/>
            <person name="Settipalli S."/>
            <person name="Shea T."/>
            <person name="Sherpa N."/>
            <person name="Shi L."/>
            <person name="Shih D."/>
            <person name="Sparrow T."/>
            <person name="Spaulding J."/>
            <person name="Stalker J."/>
            <person name="Stange-Thomann N."/>
            <person name="Stavropoulos S."/>
            <person name="Stone C."/>
            <person name="Strader C."/>
            <person name="Tesfaye S."/>
            <person name="Thomson T."/>
            <person name="Thoulutsang Y."/>
            <person name="Thoulutsang D."/>
            <person name="Topham K."/>
            <person name="Topping I."/>
            <person name="Tsamla T."/>
            <person name="Vassiliev H."/>
            <person name="Vo A."/>
            <person name="Wangchuk T."/>
            <person name="Wangdi T."/>
            <person name="Weiand M."/>
            <person name="Wilkinson J."/>
            <person name="Wilson A."/>
            <person name="Yadav S."/>
            <person name="Young G."/>
            <person name="Yu Q."/>
            <person name="Zembek L."/>
            <person name="Zhong D."/>
            <person name="Zimmer A."/>
            <person name="Zwirko Z."/>
            <person name="Jaffe D.B."/>
            <person name="Alvarez P."/>
            <person name="Brockman W."/>
            <person name="Butler J."/>
            <person name="Chin C."/>
            <person name="Gnerre S."/>
            <person name="Grabherr M."/>
            <person name="Kleber M."/>
            <person name="Mauceli E."/>
            <person name="MacCallum I."/>
        </authorList>
    </citation>
    <scope>NUCLEOTIDE SEQUENCE [LARGE SCALE GENOMIC DNA]</scope>
    <source>
        <strain evidence="17">Tucson 15010-1051.87</strain>
    </source>
</reference>
<dbReference type="GO" id="GO:0000981">
    <property type="term" value="F:DNA-binding transcription factor activity, RNA polymerase II-specific"/>
    <property type="evidence" value="ECO:0007669"/>
    <property type="project" value="TreeGrafter"/>
</dbReference>
<evidence type="ECO:0000313" key="17">
    <source>
        <dbReference type="Proteomes" id="UP000008792"/>
    </source>
</evidence>
<keyword evidence="9" id="KW-0804">Transcription</keyword>
<evidence type="ECO:0000259" key="15">
    <source>
        <dbReference type="PROSITE" id="PS51915"/>
    </source>
</evidence>
<dbReference type="FunFam" id="3.30.160.60:FF:002972">
    <property type="entry name" value="GM18664"/>
    <property type="match status" value="1"/>
</dbReference>
<dbReference type="FunFam" id="3.30.160.60:FF:003152">
    <property type="entry name" value="Zinc finger protein 384"/>
    <property type="match status" value="1"/>
</dbReference>
<dbReference type="HOGENOM" id="CLU_002678_94_18_1"/>
<dbReference type="Gene3D" id="3.30.160.60">
    <property type="entry name" value="Classic Zinc Finger"/>
    <property type="match status" value="5"/>
</dbReference>
<dbReference type="Proteomes" id="UP000008792">
    <property type="component" value="Unassembled WGS sequence"/>
</dbReference>
<dbReference type="EMBL" id="CH940649">
    <property type="protein sequence ID" value="EDW63909.1"/>
    <property type="molecule type" value="Genomic_DNA"/>
</dbReference>
<feature type="domain" description="C2H2-type" evidence="14">
    <location>
        <begin position="270"/>
        <end position="298"/>
    </location>
</feature>
<dbReference type="FunFam" id="3.30.160.60:FF:002401">
    <property type="entry name" value="zinc finger protein 39"/>
    <property type="match status" value="1"/>
</dbReference>
<feature type="binding site" evidence="12">
    <location>
        <position position="59"/>
    </location>
    <ligand>
        <name>Zn(2+)</name>
        <dbReference type="ChEBI" id="CHEBI:29105"/>
    </ligand>
</feature>
<feature type="domain" description="C2H2-type" evidence="14">
    <location>
        <begin position="214"/>
        <end position="241"/>
    </location>
</feature>
<dbReference type="STRING" id="7244.B4LTD9"/>
<feature type="binding site" evidence="12">
    <location>
        <position position="12"/>
    </location>
    <ligand>
        <name>Zn(2+)</name>
        <dbReference type="ChEBI" id="CHEBI:29105"/>
    </ligand>
</feature>
<dbReference type="SMART" id="SM00355">
    <property type="entry name" value="ZnF_C2H2"/>
    <property type="match status" value="6"/>
</dbReference>
<evidence type="ECO:0000256" key="3">
    <source>
        <dbReference type="ARBA" id="ARBA00022723"/>
    </source>
</evidence>
<dbReference type="AlphaFoldDB" id="B4LTD9"/>
<evidence type="ECO:0000256" key="7">
    <source>
        <dbReference type="ARBA" id="ARBA00023015"/>
    </source>
</evidence>
<dbReference type="InterPro" id="IPR013087">
    <property type="entry name" value="Znf_C2H2_type"/>
</dbReference>
<feature type="binding site" evidence="12">
    <location>
        <position position="9"/>
    </location>
    <ligand>
        <name>Zn(2+)</name>
        <dbReference type="ChEBI" id="CHEBI:29105"/>
    </ligand>
</feature>
<dbReference type="GO" id="GO:0045944">
    <property type="term" value="P:positive regulation of transcription by RNA polymerase II"/>
    <property type="evidence" value="ECO:0007669"/>
    <property type="project" value="UniProtKB-ARBA"/>
</dbReference>
<feature type="binding site" evidence="12">
    <location>
        <position position="56"/>
    </location>
    <ligand>
        <name>Zn(2+)</name>
        <dbReference type="ChEBI" id="CHEBI:29105"/>
    </ligand>
</feature>
<evidence type="ECO:0000256" key="8">
    <source>
        <dbReference type="ARBA" id="ARBA00023125"/>
    </source>
</evidence>
<evidence type="ECO:0000256" key="12">
    <source>
        <dbReference type="PROSITE-ProRule" id="PRU01263"/>
    </source>
</evidence>
<dbReference type="FunFam" id="3.30.160.60:FF:000931">
    <property type="entry name" value="zinc finger protein 697"/>
    <property type="match status" value="1"/>
</dbReference>
<feature type="compositionally biased region" description="Basic residues" evidence="13">
    <location>
        <begin position="128"/>
        <end position="148"/>
    </location>
</feature>
<dbReference type="FunFam" id="3.30.160.60:FF:002515">
    <property type="entry name" value="Zinc finger protein 143"/>
    <property type="match status" value="1"/>
</dbReference>
<dbReference type="SUPFAM" id="SSF57667">
    <property type="entry name" value="beta-beta-alpha zinc fingers"/>
    <property type="match status" value="4"/>
</dbReference>
<dbReference type="OMA" id="PAGICNN"/>
<protein>
    <recommendedName>
        <fullName evidence="18">Protein krueppel</fullName>
    </recommendedName>
</protein>
<evidence type="ECO:0000256" key="4">
    <source>
        <dbReference type="ARBA" id="ARBA00022737"/>
    </source>
</evidence>
<name>B4LTD9_DROVI</name>
<keyword evidence="8" id="KW-0238">DNA-binding</keyword>
<accession>B4LTD9</accession>
<dbReference type="InParanoid" id="B4LTD9"/>
<dbReference type="InterPro" id="IPR050329">
    <property type="entry name" value="GLI_C2H2-zinc-finger"/>
</dbReference>
<dbReference type="GO" id="GO:0000978">
    <property type="term" value="F:RNA polymerase II cis-regulatory region sequence-specific DNA binding"/>
    <property type="evidence" value="ECO:0007669"/>
    <property type="project" value="TreeGrafter"/>
</dbReference>
<evidence type="ECO:0000313" key="16">
    <source>
        <dbReference type="EMBL" id="EDW63909.1"/>
    </source>
</evidence>
<feature type="region of interest" description="Disordered" evidence="13">
    <location>
        <begin position="361"/>
        <end position="383"/>
    </location>
</feature>
<dbReference type="PANTHER" id="PTHR19818">
    <property type="entry name" value="ZINC FINGER PROTEIN ZIC AND GLI"/>
    <property type="match status" value="1"/>
</dbReference>
<dbReference type="PROSITE" id="PS00028">
    <property type="entry name" value="ZINC_FINGER_C2H2_1"/>
    <property type="match status" value="6"/>
</dbReference>
<dbReference type="SMR" id="B4LTD9"/>
<keyword evidence="7" id="KW-0805">Transcription regulation</keyword>
<organism evidence="16 17">
    <name type="scientific">Drosophila virilis</name>
    <name type="common">Fruit fly</name>
    <dbReference type="NCBI Taxonomy" id="7244"/>
    <lineage>
        <taxon>Eukaryota</taxon>
        <taxon>Metazoa</taxon>
        <taxon>Ecdysozoa</taxon>
        <taxon>Arthropoda</taxon>
        <taxon>Hexapoda</taxon>
        <taxon>Insecta</taxon>
        <taxon>Pterygota</taxon>
        <taxon>Neoptera</taxon>
        <taxon>Endopterygota</taxon>
        <taxon>Diptera</taxon>
        <taxon>Brachycera</taxon>
        <taxon>Muscomorpha</taxon>
        <taxon>Ephydroidea</taxon>
        <taxon>Drosophilidae</taxon>
        <taxon>Drosophila</taxon>
    </lineage>
</organism>
<evidence type="ECO:0000256" key="11">
    <source>
        <dbReference type="PROSITE-ProRule" id="PRU00042"/>
    </source>
</evidence>
<dbReference type="InterPro" id="IPR036236">
    <property type="entry name" value="Znf_C2H2_sf"/>
</dbReference>
<evidence type="ECO:0000256" key="13">
    <source>
        <dbReference type="SAM" id="MobiDB-lite"/>
    </source>
</evidence>
<keyword evidence="6 12" id="KW-0862">Zinc</keyword>
<evidence type="ECO:0008006" key="18">
    <source>
        <dbReference type="Google" id="ProtNLM"/>
    </source>
</evidence>
<dbReference type="PROSITE" id="PS51915">
    <property type="entry name" value="ZAD"/>
    <property type="match status" value="1"/>
</dbReference>
<feature type="domain" description="C2H2-type" evidence="14">
    <location>
        <begin position="156"/>
        <end position="185"/>
    </location>
</feature>
<dbReference type="Pfam" id="PF00096">
    <property type="entry name" value="zf-C2H2"/>
    <property type="match status" value="5"/>
</dbReference>
<keyword evidence="10" id="KW-0539">Nucleus</keyword>
<dbReference type="PANTHER" id="PTHR19818:SF139">
    <property type="entry name" value="PAIR-RULE PROTEIN ODD-PAIRED"/>
    <property type="match status" value="1"/>
</dbReference>
<feature type="domain" description="ZAD" evidence="15">
    <location>
        <begin position="7"/>
        <end position="83"/>
    </location>
</feature>
<dbReference type="KEGG" id="dvi:6627830"/>
<comment type="similarity">
    <text evidence="2">Belongs to the krueppel C2H2-type zinc-finger protein family.</text>
</comment>
<evidence type="ECO:0000256" key="9">
    <source>
        <dbReference type="ARBA" id="ARBA00023163"/>
    </source>
</evidence>
<proteinExistence type="inferred from homology"/>
<dbReference type="eggNOG" id="KOG1721">
    <property type="taxonomic scope" value="Eukaryota"/>
</dbReference>
<feature type="domain" description="C2H2-type" evidence="14">
    <location>
        <begin position="242"/>
        <end position="269"/>
    </location>
</feature>
<dbReference type="InterPro" id="IPR012934">
    <property type="entry name" value="Znf_AD"/>
</dbReference>
<dbReference type="FunFam" id="3.40.1800.20:FF:000001">
    <property type="entry name" value="zinc finger protein 836"/>
    <property type="match status" value="1"/>
</dbReference>
<comment type="subcellular location">
    <subcellularLocation>
        <location evidence="1">Nucleus</location>
    </subcellularLocation>
</comment>
<gene>
    <name evidence="16" type="primary">Dvir\GJ10607</name>
    <name evidence="16" type="ORF">Dvir_GJ10607</name>
</gene>
<evidence type="ECO:0000256" key="5">
    <source>
        <dbReference type="ARBA" id="ARBA00022771"/>
    </source>
</evidence>
<dbReference type="PROSITE" id="PS50157">
    <property type="entry name" value="ZINC_FINGER_C2H2_2"/>
    <property type="match status" value="6"/>
</dbReference>
<dbReference type="OrthoDB" id="8117402at2759"/>
<evidence type="ECO:0000256" key="6">
    <source>
        <dbReference type="ARBA" id="ARBA00022833"/>
    </source>
</evidence>
<keyword evidence="3 12" id="KW-0479">Metal-binding</keyword>
<dbReference type="GO" id="GO:0008270">
    <property type="term" value="F:zinc ion binding"/>
    <property type="evidence" value="ECO:0007669"/>
    <property type="project" value="UniProtKB-UniRule"/>
</dbReference>
<keyword evidence="5 11" id="KW-0863">Zinc-finger</keyword>
<sequence length="444" mass="50175">MDFNVHKICRVCLEEGAPSPLTSIYSTDFAMMPSQMLMMCSKIRVYKTDGLPAGICNNCLYRLGVAYHFQQECENSDMRLRQYLGLHESWRHDAATNTEFAANEIKPLPPNIQLNSSDEEEGQTDVKRSKRRSRYQRKPPESHKKRGPKPVPKLPHTCYVATCHKSFKCAAQLTQHIRTHTGEKPYACSYCAQRFAQKYNLKVHERTHTGNKPFQCEICSKQFSALGNFQAHQKIHSGVRDQICSLCQKAFYTAGDLSKHMITHTGIKNHHCDVCGKSFSRRRDMRVHKLKLHPLESSTEHEIVDDDDDEPIDTDPVGLDTLEHAHFKCPDCDKAYDTADSLSLHFRTHAANNNILNLPLPPPAPPPMSHHYHHHHPAAAPPSTAAMHHHDALQLHHLAPPNAATQMGMAAMAHMLAPPPPPPPTPSDGRYTMLHHTAAQRLHY</sequence>
<dbReference type="Gene3D" id="3.40.1800.20">
    <property type="match status" value="1"/>
</dbReference>
<dbReference type="PhylomeDB" id="B4LTD9"/>
<dbReference type="FunCoup" id="B4LTD9">
    <property type="interactions" value="492"/>
</dbReference>
<evidence type="ECO:0000256" key="1">
    <source>
        <dbReference type="ARBA" id="ARBA00004123"/>
    </source>
</evidence>
<keyword evidence="4" id="KW-0677">Repeat</keyword>